<dbReference type="EMBL" id="HE575320">
    <property type="protein sequence ID" value="CCC91345.1"/>
    <property type="molecule type" value="Genomic_DNA"/>
</dbReference>
<organism evidence="1">
    <name type="scientific">Trypanosoma congolense (strain IL3000)</name>
    <dbReference type="NCBI Taxonomy" id="1068625"/>
    <lineage>
        <taxon>Eukaryota</taxon>
        <taxon>Discoba</taxon>
        <taxon>Euglenozoa</taxon>
        <taxon>Kinetoplastea</taxon>
        <taxon>Metakinetoplastina</taxon>
        <taxon>Trypanosomatida</taxon>
        <taxon>Trypanosomatidae</taxon>
        <taxon>Trypanosoma</taxon>
        <taxon>Nannomonas</taxon>
    </lineage>
</organism>
<gene>
    <name evidence="1" type="ORF">TCIL3000_7_1520</name>
</gene>
<accession>G0UPN4</accession>
<name>G0UPN4_TRYCI</name>
<dbReference type="AlphaFoldDB" id="G0UPN4"/>
<reference evidence="1" key="1">
    <citation type="journal article" date="2012" name="Proc. Natl. Acad. Sci. U.S.A.">
        <title>Antigenic diversity is generated by distinct evolutionary mechanisms in African trypanosome species.</title>
        <authorList>
            <person name="Jackson A.P."/>
            <person name="Berry A."/>
            <person name="Aslett M."/>
            <person name="Allison H.C."/>
            <person name="Burton P."/>
            <person name="Vavrova-Anderson J."/>
            <person name="Brown R."/>
            <person name="Browne H."/>
            <person name="Corton N."/>
            <person name="Hauser H."/>
            <person name="Gamble J."/>
            <person name="Gilderthorp R."/>
            <person name="Marcello L."/>
            <person name="McQuillan J."/>
            <person name="Otto T.D."/>
            <person name="Quail M.A."/>
            <person name="Sanders M.J."/>
            <person name="van Tonder A."/>
            <person name="Ginger M.L."/>
            <person name="Field M.C."/>
            <person name="Barry J.D."/>
            <person name="Hertz-Fowler C."/>
            <person name="Berriman M."/>
        </authorList>
    </citation>
    <scope>NUCLEOTIDE SEQUENCE</scope>
    <source>
        <strain evidence="1">IL3000</strain>
    </source>
</reference>
<protein>
    <submittedName>
        <fullName evidence="1">Uncharacterized protein</fullName>
    </submittedName>
</protein>
<proteinExistence type="predicted"/>
<sequence length="119" mass="13462">MSFVCRYRSAQRSAHCTSSIDSSCLFISLQHSVKHSDCSRLIITSIRKDSCFTPRRMNVYVCMYVVMCQYDGKKTSVYRYMLTSPNSGKSQMAVKSAVRDAHVPSSTPSLSCMKTTLRH</sequence>
<evidence type="ECO:0000313" key="1">
    <source>
        <dbReference type="EMBL" id="CCC91345.1"/>
    </source>
</evidence>